<keyword evidence="2" id="KW-0964">Secreted</keyword>
<dbReference type="OMA" id="SAQLIWP"/>
<dbReference type="GO" id="GO:0009986">
    <property type="term" value="C:cell surface"/>
    <property type="evidence" value="ECO:0007669"/>
    <property type="project" value="TreeGrafter"/>
</dbReference>
<dbReference type="EMBL" id="JRES01000104">
    <property type="protein sequence ID" value="KNC34097.1"/>
    <property type="molecule type" value="Genomic_DNA"/>
</dbReference>
<protein>
    <submittedName>
        <fullName evidence="3">Uncharacterized protein</fullName>
    </submittedName>
</protein>
<dbReference type="Proteomes" id="UP000037069">
    <property type="component" value="Unassembled WGS sequence"/>
</dbReference>
<proteinExistence type="predicted"/>
<dbReference type="InterPro" id="IPR051666">
    <property type="entry name" value="SP_Capacitation_Regulator"/>
</dbReference>
<dbReference type="OrthoDB" id="6022258at2759"/>
<dbReference type="STRING" id="7375.A0A0L0CPJ7"/>
<evidence type="ECO:0000313" key="3">
    <source>
        <dbReference type="EMBL" id="KNC34097.1"/>
    </source>
</evidence>
<keyword evidence="4" id="KW-1185">Reference proteome</keyword>
<dbReference type="PANTHER" id="PTHR22918:SF6">
    <property type="entry name" value="EG:8D8.1 PROTEIN-RELATED"/>
    <property type="match status" value="1"/>
</dbReference>
<organism evidence="3 4">
    <name type="scientific">Lucilia cuprina</name>
    <name type="common">Green bottle fly</name>
    <name type="synonym">Australian sheep blowfly</name>
    <dbReference type="NCBI Taxonomy" id="7375"/>
    <lineage>
        <taxon>Eukaryota</taxon>
        <taxon>Metazoa</taxon>
        <taxon>Ecdysozoa</taxon>
        <taxon>Arthropoda</taxon>
        <taxon>Hexapoda</taxon>
        <taxon>Insecta</taxon>
        <taxon>Pterygota</taxon>
        <taxon>Neoptera</taxon>
        <taxon>Endopterygota</taxon>
        <taxon>Diptera</taxon>
        <taxon>Brachycera</taxon>
        <taxon>Muscomorpha</taxon>
        <taxon>Oestroidea</taxon>
        <taxon>Calliphoridae</taxon>
        <taxon>Luciliinae</taxon>
        <taxon>Lucilia</taxon>
    </lineage>
</organism>
<evidence type="ECO:0000256" key="1">
    <source>
        <dbReference type="ARBA" id="ARBA00004613"/>
    </source>
</evidence>
<dbReference type="GO" id="GO:0008201">
    <property type="term" value="F:heparin binding"/>
    <property type="evidence" value="ECO:0007669"/>
    <property type="project" value="TreeGrafter"/>
</dbReference>
<dbReference type="PANTHER" id="PTHR22918">
    <property type="entry name" value="SEMINAL PLASMA PROTEIN"/>
    <property type="match status" value="1"/>
</dbReference>
<gene>
    <name evidence="3" type="ORF">FF38_06460</name>
</gene>
<comment type="caution">
    <text evidence="3">The sequence shown here is derived from an EMBL/GenBank/DDBJ whole genome shotgun (WGS) entry which is preliminary data.</text>
</comment>
<name>A0A0L0CPJ7_LUCCU</name>
<accession>A0A0L0CPJ7</accession>
<evidence type="ECO:0000256" key="2">
    <source>
        <dbReference type="ARBA" id="ARBA00022525"/>
    </source>
</evidence>
<comment type="subcellular location">
    <subcellularLocation>
        <location evidence="1">Secreted</location>
    </subcellularLocation>
</comment>
<evidence type="ECO:0000313" key="4">
    <source>
        <dbReference type="Proteomes" id="UP000037069"/>
    </source>
</evidence>
<reference evidence="3 4" key="1">
    <citation type="journal article" date="2015" name="Nat. Commun.">
        <title>Lucilia cuprina genome unlocks parasitic fly biology to underpin future interventions.</title>
        <authorList>
            <person name="Anstead C.A."/>
            <person name="Korhonen P.K."/>
            <person name="Young N.D."/>
            <person name="Hall R.S."/>
            <person name="Jex A.R."/>
            <person name="Murali S.C."/>
            <person name="Hughes D.S."/>
            <person name="Lee S.F."/>
            <person name="Perry T."/>
            <person name="Stroehlein A.J."/>
            <person name="Ansell B.R."/>
            <person name="Breugelmans B."/>
            <person name="Hofmann A."/>
            <person name="Qu J."/>
            <person name="Dugan S."/>
            <person name="Lee S.L."/>
            <person name="Chao H."/>
            <person name="Dinh H."/>
            <person name="Han Y."/>
            <person name="Doddapaneni H.V."/>
            <person name="Worley K.C."/>
            <person name="Muzny D.M."/>
            <person name="Ioannidis P."/>
            <person name="Waterhouse R.M."/>
            <person name="Zdobnov E.M."/>
            <person name="James P.J."/>
            <person name="Bagnall N.H."/>
            <person name="Kotze A.C."/>
            <person name="Gibbs R.A."/>
            <person name="Richards S."/>
            <person name="Batterham P."/>
            <person name="Gasser R.B."/>
        </authorList>
    </citation>
    <scope>NUCLEOTIDE SEQUENCE [LARGE SCALE GENOMIC DNA]</scope>
    <source>
        <strain evidence="3 4">LS</strain>
        <tissue evidence="3">Full body</tissue>
    </source>
</reference>
<sequence>MCADSSKKYMFVFSLCFHVLFLKIILFDVSTRGVAAITAQQKQEILKLKSELSQALESDNENVAAKGVIVQPTWTQGADKTDPKETAKVEVNAVNRQEVEALKAEIGLAVAKDNYATAGAAKTQDIKALESTLAMKEKGKEALLTIVGVGQESETEEQVGAGAEEQESDAKAPNIITANIGDDSEIDIRKLQRLVVSKRRTKEVLILKYIEEDFSFDLGPEVHEWEHIIHAGQEYFIGRRLTDLLIVRKDTAKYEKAMVVDVGHLISDIETYTYWNMEQQQQEGVILIATGDKVLWYRANNETKQIELYWDWLVGNTITGLTYFTLDSKDYLTISSNQSSLAGHYALNIYQYKLHTKEFWIVQRLQLDFKIDKVTFLNTGRDVILAIPQNNTAEIYTFNPHEAAFSHIRFQLKRSVPAEGILTIAGFKMGGRNYLALTGYQPQILLYQQGDFISKTILGQNFGLVELFFPIPVRTYRDDLILLVQHRVDFSTHTLTVVGTLIWDGEAFETSIPVPCHLGAHVVFGVGCMLDIQRDEGLKGAALLRSGGDISVIVPRYKAESGLFRFHTELLAKNSELLDLQEIFDFLKDWVKEQDELVAQAEAFLIIPNEDLLNAQPDLTSLETLKTPEFVFNGEVAEIYVNDYKWSSEDTTMDLEMIIQSVEDLDRSLNSGRQRRNLDEVLHEELDFDEVFVDDLQVENVNGQTFFIQNGDLNFDGEVNIAELEILDQEHFRNYQNRDLDVISDEDFGLEGDIEFGFINGVKWSDIKDNLVFRTQKQNFDDLQVQGEVIVETTLNISTLNTLDFPDDYMLSNGPSISIVRVPKHFAGTLSATAVDTNGLINGKNPLDAISLMDAQVWQGMPTFKQLEVKEILELHGQFHGRNEDSLPQNPTLQESNIVEANCYFNELWVNGPVILKGEMDDQSLGAQLKDILIKSPDPEEEILVPSAKSFDMVVFPIDFQLENNTINQIKANDFVTVHTTQTLGIKSLEGYVYFYNLTLNGSYDGVKVEEVLKEVILLDQPVDLSSTELIFPDELKVSSSISVLDTLNQQPIKDNLQTLQEDLVITSAQFEHLLAQQADFSADILGSGKLNNIELHDFVQEKSWHEPPIRGNVFLNELILQQGLQTDELHGIKSEYLMDFLNQIDDMPDMVLNGQIQVDHISVTRDVQLHKLNGLLFDEDIQLTTIKLNKPNFLSTELTFKNRLDLRGHLKVIGDFRGDYLPDIIDDIVIRSSNTSIDIKAPKSFLKPVKVLHNTQVKALNGNDIENIAWKLKENRFQGSVKLKGNLRVRKVNLKGNLNNHNWQKIENLVYYDKNLQNFVLKDTVVFQTPQFLEDLTVWGDLQDVPNLADFFENLIFKNQKCVLKGKNTFTGRVTIDQGAFITDLNGHDLDYLFNNLVYIHAAEPIIIQSPVKFEDSLKANKIQVKKSLTVKNLNDCNLRDWLNNTLRVDQDQNIPHFLQFASGSLDGNTFSVHYLKDIDLSRVITLNTPQIFNESVYFSEVFLSGFIYTKGQVNKVDLEEEFNNTLMTSGYQHMSTPLTIQSVIVLGDLTVRGLVNKNKDLQDVATLQEEIILESPLYFQSIYCPQVILTDLATGIDFNKWFDSAVRYQDSNPQYITGNWSTKYLTVRNGPKDFQYMINGFEPWQYYSYIRSPRSDGQPDYEEEEICELLKDIQQYINNKTVNIKYLEEDFNINLDKPWKNINETLRKIFHLQNKQQNLLLINFQCTSYIYKWRPQENQFIFKSSLKTGPINEIEVIPVLNSTSKLEFITTIDTTETLNCALDPVNKWKVLNDSVVFDAKLPQASCLLYKNPGKNSSLWSLDNETIKELDLLHFNIKQKWQLPNVANKTHYRFVPFKNEREILLTNGERMVLINNNLDKKFKKSTFDSPQPVFLQTSFPELEYNTTESVLKPNTSLTRSFVFADFKQVVERILIDLGQRLSQQVNITQLSIPESDLFDEHLVPDFLAIMEELEKQNIYPADVFNITFDNITLPENPAQVLAARVVQIAWPVVVEIEEIHSYLKTNKTHDHPLCSCITKSLGFLINDVLILANDHNNTLEAKDYTWELTKVIERIRVFEKDLEDFVKALEKHKEDTSMTPEIKYSYKETLMQSPTNREFRIFSHAQDDLIFMENSHLPGYKQGEILSLQVGSHINPRHLWAVTNTKISLTAVQNPGIYLYLKGLQSQLYQVITAIKPRSLQQLRVKQETLLLYIQDCCQVQVLRYRGAQGFQKFAEILNKEYIQQILTLSLPSENAAAKHYLVLLLEKQIKFYEFIIEGFNLAADFPSISFNCL</sequence>
<dbReference type="GO" id="GO:0005576">
    <property type="term" value="C:extracellular region"/>
    <property type="evidence" value="ECO:0007669"/>
    <property type="project" value="UniProtKB-SubCell"/>
</dbReference>